<protein>
    <submittedName>
        <fullName evidence="1">Uncharacterized protein</fullName>
    </submittedName>
</protein>
<dbReference type="EMBL" id="CM042056">
    <property type="protein sequence ID" value="KAI3697317.1"/>
    <property type="molecule type" value="Genomic_DNA"/>
</dbReference>
<accession>A0ACB8ZIE2</accession>
<reference evidence="1 2" key="2">
    <citation type="journal article" date="2022" name="Mol. Ecol. Resour.">
        <title>The genomes of chicory, endive, great burdock and yacon provide insights into Asteraceae paleo-polyploidization history and plant inulin production.</title>
        <authorList>
            <person name="Fan W."/>
            <person name="Wang S."/>
            <person name="Wang H."/>
            <person name="Wang A."/>
            <person name="Jiang F."/>
            <person name="Liu H."/>
            <person name="Zhao H."/>
            <person name="Xu D."/>
            <person name="Zhang Y."/>
        </authorList>
    </citation>
    <scope>NUCLEOTIDE SEQUENCE [LARGE SCALE GENOMIC DNA]</scope>
    <source>
        <strain evidence="2">cv. Niubang</strain>
    </source>
</reference>
<evidence type="ECO:0000313" key="2">
    <source>
        <dbReference type="Proteomes" id="UP001055879"/>
    </source>
</evidence>
<proteinExistence type="predicted"/>
<dbReference type="Proteomes" id="UP001055879">
    <property type="component" value="Linkage Group LG10"/>
</dbReference>
<name>A0ACB8ZIE2_ARCLA</name>
<comment type="caution">
    <text evidence="1">The sequence shown here is derived from an EMBL/GenBank/DDBJ whole genome shotgun (WGS) entry which is preliminary data.</text>
</comment>
<evidence type="ECO:0000313" key="1">
    <source>
        <dbReference type="EMBL" id="KAI3697317.1"/>
    </source>
</evidence>
<gene>
    <name evidence="1" type="ORF">L6452_30252</name>
</gene>
<reference evidence="2" key="1">
    <citation type="journal article" date="2022" name="Mol. Ecol. Resour.">
        <title>The genomes of chicory, endive, great burdock and yacon provide insights into Asteraceae palaeo-polyploidization history and plant inulin production.</title>
        <authorList>
            <person name="Fan W."/>
            <person name="Wang S."/>
            <person name="Wang H."/>
            <person name="Wang A."/>
            <person name="Jiang F."/>
            <person name="Liu H."/>
            <person name="Zhao H."/>
            <person name="Xu D."/>
            <person name="Zhang Y."/>
        </authorList>
    </citation>
    <scope>NUCLEOTIDE SEQUENCE [LARGE SCALE GENOMIC DNA]</scope>
    <source>
        <strain evidence="2">cv. Niubang</strain>
    </source>
</reference>
<keyword evidence="2" id="KW-1185">Reference proteome</keyword>
<sequence length="129" mass="14346">MSLLNQFVIGLIKAGKGLFGLLENGKALTTLDEYQNNFGDSWKAIQADCSQAWPYLDEALTRFQDPAQADKLLKIHRELDETKIILVSVDFKLNRLPTSILHVRDLSCLSIVVAVSSISTGFRHNTVAD</sequence>
<organism evidence="1 2">
    <name type="scientific">Arctium lappa</name>
    <name type="common">Greater burdock</name>
    <name type="synonym">Lappa major</name>
    <dbReference type="NCBI Taxonomy" id="4217"/>
    <lineage>
        <taxon>Eukaryota</taxon>
        <taxon>Viridiplantae</taxon>
        <taxon>Streptophyta</taxon>
        <taxon>Embryophyta</taxon>
        <taxon>Tracheophyta</taxon>
        <taxon>Spermatophyta</taxon>
        <taxon>Magnoliopsida</taxon>
        <taxon>eudicotyledons</taxon>
        <taxon>Gunneridae</taxon>
        <taxon>Pentapetalae</taxon>
        <taxon>asterids</taxon>
        <taxon>campanulids</taxon>
        <taxon>Asterales</taxon>
        <taxon>Asteraceae</taxon>
        <taxon>Carduoideae</taxon>
        <taxon>Cardueae</taxon>
        <taxon>Arctiinae</taxon>
        <taxon>Arctium</taxon>
    </lineage>
</organism>